<reference evidence="1 2" key="1">
    <citation type="submission" date="2019-11" db="EMBL/GenBank/DDBJ databases">
        <authorList>
            <person name="Cao P."/>
        </authorList>
    </citation>
    <scope>NUCLEOTIDE SEQUENCE [LARGE SCALE GENOMIC DNA]</scope>
    <source>
        <strain evidence="1 2">NEAU-AAG5</strain>
    </source>
</reference>
<evidence type="ECO:0000313" key="2">
    <source>
        <dbReference type="Proteomes" id="UP000432015"/>
    </source>
</evidence>
<comment type="caution">
    <text evidence="1">The sequence shown here is derived from an EMBL/GenBank/DDBJ whole genome shotgun (WGS) entry which is preliminary data.</text>
</comment>
<dbReference type="AlphaFoldDB" id="A0A7K1L2T9"/>
<dbReference type="EMBL" id="WOFH01000006">
    <property type="protein sequence ID" value="MUN38722.1"/>
    <property type="molecule type" value="Genomic_DNA"/>
</dbReference>
<proteinExistence type="predicted"/>
<evidence type="ECO:0000313" key="1">
    <source>
        <dbReference type="EMBL" id="MUN38722.1"/>
    </source>
</evidence>
<keyword evidence="2" id="KW-1185">Reference proteome</keyword>
<dbReference type="RefSeq" id="WP_156217871.1">
    <property type="nucleotide sequence ID" value="NZ_WOFH01000006.1"/>
</dbReference>
<name>A0A7K1L2T9_9ACTN</name>
<dbReference type="Proteomes" id="UP000432015">
    <property type="component" value="Unassembled WGS sequence"/>
</dbReference>
<sequence>MGTGEQMIDRIGDIEFRGKVGKHVAEYARATQRFGHDLAYELDNAAAAAEAAMKQLEGHPLLFGLDVKLQAARVAGKLRKASELALAISAESVKFHVQYRQEFLAVGPADLRGRRGGRYTGRVDL</sequence>
<accession>A0A7K1L2T9</accession>
<protein>
    <submittedName>
        <fullName evidence="1">Uncharacterized protein</fullName>
    </submittedName>
</protein>
<gene>
    <name evidence="1" type="ORF">GNZ18_19225</name>
</gene>
<organism evidence="1 2">
    <name type="scientific">Actinomadura litoris</name>
    <dbReference type="NCBI Taxonomy" id="2678616"/>
    <lineage>
        <taxon>Bacteria</taxon>
        <taxon>Bacillati</taxon>
        <taxon>Actinomycetota</taxon>
        <taxon>Actinomycetes</taxon>
        <taxon>Streptosporangiales</taxon>
        <taxon>Thermomonosporaceae</taxon>
        <taxon>Actinomadura</taxon>
    </lineage>
</organism>